<proteinExistence type="predicted"/>
<dbReference type="OrthoDB" id="502668at2"/>
<dbReference type="STRING" id="395961.Cyan7425_3967"/>
<sequence length="446" mass="51486">MYSRKQKRRRGVVLTVQGLNRLQAAQTQAECCENHGKRYTLHELSGRTGLSIDTLMKVRACEAGVDRQTLKSYFKSFGLELELGDYQRPNEIDSIDNIEELPDEPFSMADEPEYPEGQVPLNSPFYLERPPIETECYRAIMRPGTLIRVKASRGMGKTSLIARILQFAAQQSCKPVLLSLRLADKSMFQSLEQFLRWFSASVTLELQLPHRLEEYWDEIFGSKISCKYYFEQYLLTELKEPLVLALDDVDRLFLYPELADEFFGMLRAWHEEAKNRDIWKKLRLIVAHSEEVYIPLNCNQSPFNVGLPVELPELNPEQVQELAERHGLNWSMAQVDQLMSMVGGQPYLVRKALYHIGNQETTLEELLATAPTQASIYREHLDQKLWKLQQDSDLAVAFSYIVETKSVADLNMAQLYKLQSMGLVALKGKQAELSCNLYAQYFRERF</sequence>
<dbReference type="KEGG" id="cyn:Cyan7425_3967"/>
<dbReference type="EMBL" id="CP001344">
    <property type="protein sequence ID" value="ACL46282.1"/>
    <property type="molecule type" value="Genomic_DNA"/>
</dbReference>
<dbReference type="HOGENOM" id="CLU_021307_2_0_3"/>
<organism evidence="1">
    <name type="scientific">Cyanothece sp. (strain PCC 7425 / ATCC 29141)</name>
    <dbReference type="NCBI Taxonomy" id="395961"/>
    <lineage>
        <taxon>Bacteria</taxon>
        <taxon>Bacillati</taxon>
        <taxon>Cyanobacteriota</taxon>
        <taxon>Cyanophyceae</taxon>
        <taxon>Gomontiellales</taxon>
        <taxon>Cyanothecaceae</taxon>
        <taxon>Cyanothece</taxon>
    </lineage>
</organism>
<dbReference type="Gene3D" id="3.40.50.300">
    <property type="entry name" value="P-loop containing nucleotide triphosphate hydrolases"/>
    <property type="match status" value="1"/>
</dbReference>
<dbReference type="InterPro" id="IPR027417">
    <property type="entry name" value="P-loop_NTPase"/>
</dbReference>
<dbReference type="AlphaFoldDB" id="B8HVH0"/>
<gene>
    <name evidence="1" type="ordered locus">Cyan7425_3967</name>
</gene>
<accession>B8HVH0</accession>
<evidence type="ECO:0008006" key="2">
    <source>
        <dbReference type="Google" id="ProtNLM"/>
    </source>
</evidence>
<dbReference type="Pfam" id="PF14516">
    <property type="entry name" value="AAA_35"/>
    <property type="match status" value="1"/>
</dbReference>
<evidence type="ECO:0000313" key="1">
    <source>
        <dbReference type="EMBL" id="ACL46282.1"/>
    </source>
</evidence>
<reference evidence="1" key="1">
    <citation type="submission" date="2009-01" db="EMBL/GenBank/DDBJ databases">
        <title>Complete sequence of chromosome Cyanothece sp. PCC 7425.</title>
        <authorList>
            <consortium name="US DOE Joint Genome Institute"/>
            <person name="Lucas S."/>
            <person name="Copeland A."/>
            <person name="Lapidus A."/>
            <person name="Glavina del Rio T."/>
            <person name="Dalin E."/>
            <person name="Tice H."/>
            <person name="Bruce D."/>
            <person name="Goodwin L."/>
            <person name="Pitluck S."/>
            <person name="Sims D."/>
            <person name="Meineke L."/>
            <person name="Brettin T."/>
            <person name="Detter J.C."/>
            <person name="Han C."/>
            <person name="Larimer F."/>
            <person name="Land M."/>
            <person name="Hauser L."/>
            <person name="Kyrpides N."/>
            <person name="Ovchinnikova G."/>
            <person name="Liberton M."/>
            <person name="Stoeckel J."/>
            <person name="Banerjee A."/>
            <person name="Singh A."/>
            <person name="Page L."/>
            <person name="Sato H."/>
            <person name="Zhao L."/>
            <person name="Sherman L."/>
            <person name="Pakrasi H."/>
            <person name="Richardson P."/>
        </authorList>
    </citation>
    <scope>NUCLEOTIDE SEQUENCE</scope>
    <source>
        <strain evidence="1">PCC 7425</strain>
    </source>
</reference>
<name>B8HVH0_CYAP4</name>
<dbReference type="SUPFAM" id="SSF52540">
    <property type="entry name" value="P-loop containing nucleoside triphosphate hydrolases"/>
    <property type="match status" value="1"/>
</dbReference>
<protein>
    <recommendedName>
        <fullName evidence="2">Serine/threonine protein kinase</fullName>
    </recommendedName>
</protein>
<dbReference type="eggNOG" id="COG1672">
    <property type="taxonomic scope" value="Bacteria"/>
</dbReference>